<dbReference type="EMBL" id="PYJM01000013">
    <property type="protein sequence ID" value="PUA41417.1"/>
    <property type="molecule type" value="Genomic_DNA"/>
</dbReference>
<accession>A0A2T6GB96</accession>
<evidence type="ECO:0000313" key="2">
    <source>
        <dbReference type="Proteomes" id="UP000244178"/>
    </source>
</evidence>
<proteinExistence type="predicted"/>
<organism evidence="1 2">
    <name type="scientific">Pseudomonas protegens</name>
    <dbReference type="NCBI Taxonomy" id="380021"/>
    <lineage>
        <taxon>Bacteria</taxon>
        <taxon>Pseudomonadati</taxon>
        <taxon>Pseudomonadota</taxon>
        <taxon>Gammaproteobacteria</taxon>
        <taxon>Pseudomonadales</taxon>
        <taxon>Pseudomonadaceae</taxon>
        <taxon>Pseudomonas</taxon>
    </lineage>
</organism>
<comment type="caution">
    <text evidence="1">The sequence shown here is derived from an EMBL/GenBank/DDBJ whole genome shotgun (WGS) entry which is preliminary data.</text>
</comment>
<dbReference type="Proteomes" id="UP000244178">
    <property type="component" value="Unassembled WGS sequence"/>
</dbReference>
<dbReference type="Gene3D" id="1.10.260.40">
    <property type="entry name" value="lambda repressor-like DNA-binding domains"/>
    <property type="match status" value="1"/>
</dbReference>
<protein>
    <recommendedName>
        <fullName evidence="3">Transcriptional regulator</fullName>
    </recommendedName>
</protein>
<dbReference type="GO" id="GO:0003677">
    <property type="term" value="F:DNA binding"/>
    <property type="evidence" value="ECO:0007669"/>
    <property type="project" value="InterPro"/>
</dbReference>
<dbReference type="RefSeq" id="WP_108546449.1">
    <property type="nucleotide sequence ID" value="NZ_PYJM01000013.1"/>
</dbReference>
<dbReference type="SUPFAM" id="SSF47413">
    <property type="entry name" value="lambda repressor-like DNA-binding domains"/>
    <property type="match status" value="1"/>
</dbReference>
<evidence type="ECO:0000313" key="1">
    <source>
        <dbReference type="EMBL" id="PUA41417.1"/>
    </source>
</evidence>
<reference evidence="1 2" key="1">
    <citation type="submission" date="2018-03" db="EMBL/GenBank/DDBJ databases">
        <title>Draft genome sequence of the plant growth promoting rhizobacterium Pseudomonas protegens strain BNJ-SS-45 isolated from wheat (Triticum aestivum) rhizosphere.</title>
        <authorList>
            <person name="Bajpai A."/>
            <person name="Shende K."/>
            <person name="Meena N."/>
            <person name="Upadhyayula S.R."/>
            <person name="Suravajhala P."/>
            <person name="Medicherla K.M."/>
            <person name="Johri B.N."/>
        </authorList>
    </citation>
    <scope>NUCLEOTIDE SEQUENCE [LARGE SCALE GENOMIC DNA]</scope>
    <source>
        <strain evidence="1 2">BNJ-SS-45</strain>
    </source>
</reference>
<gene>
    <name evidence="1" type="ORF">C5U62_31770</name>
</gene>
<sequence>MNIYERLVKHFGTQAKTGKALSVDQTTVSGWVTGKRAMHPVTALLVEQITGGEFLAVDLCPALGKLDKTHSKVNDAYVA</sequence>
<dbReference type="InterPro" id="IPR010982">
    <property type="entry name" value="Lambda_DNA-bd_dom_sf"/>
</dbReference>
<dbReference type="AlphaFoldDB" id="A0A2T6GB96"/>
<evidence type="ECO:0008006" key="3">
    <source>
        <dbReference type="Google" id="ProtNLM"/>
    </source>
</evidence>
<name>A0A2T6GB96_9PSED</name>